<dbReference type="InterPro" id="IPR051104">
    <property type="entry name" value="FAD_monoxygenase"/>
</dbReference>
<dbReference type="PANTHER" id="PTHR46720:SF3">
    <property type="entry name" value="FAD-BINDING DOMAIN-CONTAINING PROTEIN-RELATED"/>
    <property type="match status" value="1"/>
</dbReference>
<comment type="caution">
    <text evidence="5">The sequence shown here is derived from an EMBL/GenBank/DDBJ whole genome shotgun (WGS) entry which is preliminary data.</text>
</comment>
<gene>
    <name evidence="5" type="ORF">VNI00_002217</name>
</gene>
<keyword evidence="6" id="KW-1185">Reference proteome</keyword>
<dbReference type="PRINTS" id="PR00420">
    <property type="entry name" value="RNGMNOXGNASE"/>
</dbReference>
<dbReference type="SUPFAM" id="SSF51905">
    <property type="entry name" value="FAD/NAD(P)-binding domain"/>
    <property type="match status" value="1"/>
</dbReference>
<dbReference type="Pfam" id="PF01494">
    <property type="entry name" value="FAD_binding_3"/>
    <property type="match status" value="2"/>
</dbReference>
<dbReference type="GO" id="GO:0044550">
    <property type="term" value="P:secondary metabolite biosynthetic process"/>
    <property type="evidence" value="ECO:0007669"/>
    <property type="project" value="TreeGrafter"/>
</dbReference>
<dbReference type="GO" id="GO:0016491">
    <property type="term" value="F:oxidoreductase activity"/>
    <property type="evidence" value="ECO:0007669"/>
    <property type="project" value="UniProtKB-KW"/>
</dbReference>
<organism evidence="5 6">
    <name type="scientific">Paramarasmius palmivorus</name>
    <dbReference type="NCBI Taxonomy" id="297713"/>
    <lineage>
        <taxon>Eukaryota</taxon>
        <taxon>Fungi</taxon>
        <taxon>Dikarya</taxon>
        <taxon>Basidiomycota</taxon>
        <taxon>Agaricomycotina</taxon>
        <taxon>Agaricomycetes</taxon>
        <taxon>Agaricomycetidae</taxon>
        <taxon>Agaricales</taxon>
        <taxon>Marasmiineae</taxon>
        <taxon>Marasmiaceae</taxon>
        <taxon>Paramarasmius</taxon>
    </lineage>
</organism>
<feature type="domain" description="FAD-binding" evidence="4">
    <location>
        <begin position="9"/>
        <end position="175"/>
    </location>
</feature>
<proteinExistence type="predicted"/>
<keyword evidence="1" id="KW-0285">Flavoprotein</keyword>
<evidence type="ECO:0000313" key="6">
    <source>
        <dbReference type="Proteomes" id="UP001383192"/>
    </source>
</evidence>
<evidence type="ECO:0000256" key="1">
    <source>
        <dbReference type="ARBA" id="ARBA00022630"/>
    </source>
</evidence>
<dbReference type="Proteomes" id="UP001383192">
    <property type="component" value="Unassembled WGS sequence"/>
</dbReference>
<name>A0AAW0E0R1_9AGAR</name>
<evidence type="ECO:0000256" key="3">
    <source>
        <dbReference type="ARBA" id="ARBA00023002"/>
    </source>
</evidence>
<dbReference type="PANTHER" id="PTHR46720">
    <property type="entry name" value="HYDROXYLASE, PUTATIVE (AFU_ORTHOLOGUE AFUA_3G01460)-RELATED"/>
    <property type="match status" value="1"/>
</dbReference>
<dbReference type="InterPro" id="IPR002938">
    <property type="entry name" value="FAD-bd"/>
</dbReference>
<keyword evidence="3" id="KW-0560">Oxidoreductase</keyword>
<feature type="domain" description="FAD-binding" evidence="4">
    <location>
        <begin position="274"/>
        <end position="360"/>
    </location>
</feature>
<evidence type="ECO:0000259" key="4">
    <source>
        <dbReference type="Pfam" id="PF01494"/>
    </source>
</evidence>
<dbReference type="Gene3D" id="3.50.50.60">
    <property type="entry name" value="FAD/NAD(P)-binding domain"/>
    <property type="match status" value="1"/>
</dbReference>
<protein>
    <recommendedName>
        <fullName evidence="4">FAD-binding domain-containing protein</fullName>
    </recommendedName>
</protein>
<sequence>MAGAPRKDFNVAVVGGGMCGLAAAYSLARAGVTVDVFEAAARFEEVGAAVGLGPNALRALDGIGLLPAVIARSDEPEPRMRIFKFVSGKEPHDLVYDYETCVSNLEQQLGLGIYRPAFLDAVVELLDPSMTHFHKRCTGITPSETGGSIIHFSDGTTHEADVVIGADGIRSATRNFVIGKDTPLPLVFTNTSAYRGLIPNEDLVRAGIKTDLSERPVCFVGKGGINIVAFVAEHDKPKGPPVPLPWAVTTSYDEIKANYADWGPDASIVLDNLKTPSKWSIHACMPPLKDYVRDRVVLVGDAAHGMLPHLGAGVGQGFEDVFTLTGLLTHPQTNKANLDRVLHQYNTLRPPRANSVLERSTRAGEAYDGYYPGGLDAFSFEDRVKNQWEWVWDYDVRKELGSSVQKLYDEGVFVTM</sequence>
<evidence type="ECO:0000313" key="5">
    <source>
        <dbReference type="EMBL" id="KAK7058581.1"/>
    </source>
</evidence>
<accession>A0AAW0E0R1</accession>
<reference evidence="5 6" key="1">
    <citation type="submission" date="2024-01" db="EMBL/GenBank/DDBJ databases">
        <title>A draft genome for a cacao thread blight-causing isolate of Paramarasmius palmivorus.</title>
        <authorList>
            <person name="Baruah I.K."/>
            <person name="Bukari Y."/>
            <person name="Amoako-Attah I."/>
            <person name="Meinhardt L.W."/>
            <person name="Bailey B.A."/>
            <person name="Cohen S.P."/>
        </authorList>
    </citation>
    <scope>NUCLEOTIDE SEQUENCE [LARGE SCALE GENOMIC DNA]</scope>
    <source>
        <strain evidence="5 6">GH-12</strain>
    </source>
</reference>
<evidence type="ECO:0000256" key="2">
    <source>
        <dbReference type="ARBA" id="ARBA00022827"/>
    </source>
</evidence>
<dbReference type="AlphaFoldDB" id="A0AAW0E0R1"/>
<dbReference type="InterPro" id="IPR036188">
    <property type="entry name" value="FAD/NAD-bd_sf"/>
</dbReference>
<dbReference type="GO" id="GO:0071949">
    <property type="term" value="F:FAD binding"/>
    <property type="evidence" value="ECO:0007669"/>
    <property type="project" value="InterPro"/>
</dbReference>
<dbReference type="EMBL" id="JAYKXP010000005">
    <property type="protein sequence ID" value="KAK7058581.1"/>
    <property type="molecule type" value="Genomic_DNA"/>
</dbReference>
<keyword evidence="2" id="KW-0274">FAD</keyword>